<dbReference type="InterPro" id="IPR011009">
    <property type="entry name" value="Kinase-like_dom_sf"/>
</dbReference>
<dbReference type="InterPro" id="IPR017441">
    <property type="entry name" value="Protein_kinase_ATP_BS"/>
</dbReference>
<dbReference type="SUPFAM" id="SSF47473">
    <property type="entry name" value="EF-hand"/>
    <property type="match status" value="1"/>
</dbReference>
<feature type="domain" description="Protein kinase" evidence="10">
    <location>
        <begin position="21"/>
        <end position="284"/>
    </location>
</feature>
<evidence type="ECO:0000256" key="1">
    <source>
        <dbReference type="ARBA" id="ARBA00022527"/>
    </source>
</evidence>
<dbReference type="Gene3D" id="3.30.200.20">
    <property type="entry name" value="Phosphorylase Kinase, domain 1"/>
    <property type="match status" value="1"/>
</dbReference>
<dbReference type="PANTHER" id="PTHR24349">
    <property type="entry name" value="SERINE/THREONINE-PROTEIN KINASE"/>
    <property type="match status" value="1"/>
</dbReference>
<comment type="similarity">
    <text evidence="9">Belongs to the protein kinase superfamily.</text>
</comment>
<dbReference type="CDD" id="cd05117">
    <property type="entry name" value="STKc_CAMK"/>
    <property type="match status" value="1"/>
</dbReference>
<keyword evidence="2" id="KW-0808">Transferase</keyword>
<keyword evidence="1 9" id="KW-0723">Serine/threonine-protein kinase</keyword>
<dbReference type="GO" id="GO:0004674">
    <property type="term" value="F:protein serine/threonine kinase activity"/>
    <property type="evidence" value="ECO:0007669"/>
    <property type="project" value="UniProtKB-KW"/>
</dbReference>
<evidence type="ECO:0000256" key="6">
    <source>
        <dbReference type="ARBA" id="ARBA00022837"/>
    </source>
</evidence>
<evidence type="ECO:0000256" key="3">
    <source>
        <dbReference type="ARBA" id="ARBA00022737"/>
    </source>
</evidence>
<evidence type="ECO:0000259" key="11">
    <source>
        <dbReference type="PROSITE" id="PS50222"/>
    </source>
</evidence>
<dbReference type="GO" id="GO:0005524">
    <property type="term" value="F:ATP binding"/>
    <property type="evidence" value="ECO:0007669"/>
    <property type="project" value="UniProtKB-UniRule"/>
</dbReference>
<feature type="domain" description="EF-hand" evidence="11">
    <location>
        <begin position="448"/>
        <end position="483"/>
    </location>
</feature>
<accession>A0AAX4PI22</accession>
<reference evidence="12 13" key="1">
    <citation type="submission" date="2024-03" db="EMBL/GenBank/DDBJ databases">
        <title>Complete genome sequence of the green alga Chloropicon roscoffensis RCC1871.</title>
        <authorList>
            <person name="Lemieux C."/>
            <person name="Pombert J.-F."/>
            <person name="Otis C."/>
            <person name="Turmel M."/>
        </authorList>
    </citation>
    <scope>NUCLEOTIDE SEQUENCE [LARGE SCALE GENOMIC DNA]</scope>
    <source>
        <strain evidence="12 13">RCC1871</strain>
    </source>
</reference>
<evidence type="ECO:0000259" key="10">
    <source>
        <dbReference type="PROSITE" id="PS50011"/>
    </source>
</evidence>
<dbReference type="InterPro" id="IPR008271">
    <property type="entry name" value="Ser/Thr_kinase_AS"/>
</dbReference>
<evidence type="ECO:0000256" key="5">
    <source>
        <dbReference type="ARBA" id="ARBA00022777"/>
    </source>
</evidence>
<dbReference type="Gene3D" id="1.10.510.10">
    <property type="entry name" value="Transferase(Phosphotransferase) domain 1"/>
    <property type="match status" value="1"/>
</dbReference>
<dbReference type="PROSITE" id="PS00018">
    <property type="entry name" value="EF_HAND_1"/>
    <property type="match status" value="3"/>
</dbReference>
<evidence type="ECO:0000256" key="2">
    <source>
        <dbReference type="ARBA" id="ARBA00022679"/>
    </source>
</evidence>
<dbReference type="InterPro" id="IPR011992">
    <property type="entry name" value="EF-hand-dom_pair"/>
</dbReference>
<dbReference type="AlphaFoldDB" id="A0AAX4PI22"/>
<dbReference type="GO" id="GO:0005509">
    <property type="term" value="F:calcium ion binding"/>
    <property type="evidence" value="ECO:0007669"/>
    <property type="project" value="InterPro"/>
</dbReference>
<dbReference type="Pfam" id="PF00069">
    <property type="entry name" value="Pkinase"/>
    <property type="match status" value="1"/>
</dbReference>
<dbReference type="PROSITE" id="PS00108">
    <property type="entry name" value="PROTEIN_KINASE_ST"/>
    <property type="match status" value="1"/>
</dbReference>
<dbReference type="InterPro" id="IPR002048">
    <property type="entry name" value="EF_hand_dom"/>
</dbReference>
<evidence type="ECO:0000313" key="12">
    <source>
        <dbReference type="EMBL" id="WZN65461.1"/>
    </source>
</evidence>
<protein>
    <submittedName>
        <fullName evidence="12">Calcium-dependent protein kinase</fullName>
    </submittedName>
</protein>
<dbReference type="SMART" id="SM00220">
    <property type="entry name" value="S_TKc"/>
    <property type="match status" value="1"/>
</dbReference>
<dbReference type="InterPro" id="IPR050205">
    <property type="entry name" value="CDPK_Ser/Thr_kinases"/>
</dbReference>
<dbReference type="CDD" id="cd00051">
    <property type="entry name" value="EFh"/>
    <property type="match status" value="2"/>
</dbReference>
<keyword evidence="7 8" id="KW-0067">ATP-binding</keyword>
<dbReference type="FunFam" id="1.10.238.10:FF:000003">
    <property type="entry name" value="Calmodulin A"/>
    <property type="match status" value="1"/>
</dbReference>
<proteinExistence type="inferred from homology"/>
<dbReference type="PROSITE" id="PS50011">
    <property type="entry name" value="PROTEIN_KINASE_DOM"/>
    <property type="match status" value="1"/>
</dbReference>
<keyword evidence="13" id="KW-1185">Reference proteome</keyword>
<dbReference type="InterPro" id="IPR018247">
    <property type="entry name" value="EF_Hand_1_Ca_BS"/>
</dbReference>
<feature type="domain" description="EF-hand" evidence="11">
    <location>
        <begin position="372"/>
        <end position="407"/>
    </location>
</feature>
<dbReference type="InterPro" id="IPR000719">
    <property type="entry name" value="Prot_kinase_dom"/>
</dbReference>
<dbReference type="PROSITE" id="PS00107">
    <property type="entry name" value="PROTEIN_KINASE_ATP"/>
    <property type="match status" value="1"/>
</dbReference>
<organism evidence="12 13">
    <name type="scientific">Chloropicon roscoffensis</name>
    <dbReference type="NCBI Taxonomy" id="1461544"/>
    <lineage>
        <taxon>Eukaryota</taxon>
        <taxon>Viridiplantae</taxon>
        <taxon>Chlorophyta</taxon>
        <taxon>Chloropicophyceae</taxon>
        <taxon>Chloropicales</taxon>
        <taxon>Chloropicaceae</taxon>
        <taxon>Chloropicon</taxon>
    </lineage>
</organism>
<keyword evidence="6" id="KW-0106">Calcium</keyword>
<keyword evidence="4 8" id="KW-0547">Nucleotide-binding</keyword>
<gene>
    <name evidence="12" type="ORF">HKI87_12g70200</name>
</gene>
<dbReference type="SMART" id="SM00054">
    <property type="entry name" value="EFh"/>
    <property type="match status" value="4"/>
</dbReference>
<evidence type="ECO:0000256" key="8">
    <source>
        <dbReference type="PROSITE-ProRule" id="PRU10141"/>
    </source>
</evidence>
<dbReference type="EMBL" id="CP151512">
    <property type="protein sequence ID" value="WZN65461.1"/>
    <property type="molecule type" value="Genomic_DNA"/>
</dbReference>
<dbReference type="FunFam" id="1.10.510.10:FF:000571">
    <property type="entry name" value="Maternal embryonic leucine zipper kinase"/>
    <property type="match status" value="1"/>
</dbReference>
<dbReference type="Proteomes" id="UP001472866">
    <property type="component" value="Chromosome 12"/>
</dbReference>
<evidence type="ECO:0000256" key="9">
    <source>
        <dbReference type="RuleBase" id="RU000304"/>
    </source>
</evidence>
<keyword evidence="3" id="KW-0677">Repeat</keyword>
<evidence type="ECO:0000256" key="4">
    <source>
        <dbReference type="ARBA" id="ARBA00022741"/>
    </source>
</evidence>
<feature type="domain" description="EF-hand" evidence="11">
    <location>
        <begin position="327"/>
        <end position="362"/>
    </location>
</feature>
<dbReference type="Pfam" id="PF13499">
    <property type="entry name" value="EF-hand_7"/>
    <property type="match status" value="2"/>
</dbReference>
<dbReference type="Gene3D" id="1.10.238.10">
    <property type="entry name" value="EF-hand"/>
    <property type="match status" value="1"/>
</dbReference>
<feature type="binding site" evidence="8">
    <location>
        <position position="55"/>
    </location>
    <ligand>
        <name>ATP</name>
        <dbReference type="ChEBI" id="CHEBI:30616"/>
    </ligand>
</feature>
<sequence>MAGDEIDAGELTSSGTFQDHYILGPHLGSGSFGLVYKCFLKTDPTRAFAVKTIKKTDSLSEEDIQSVYREIKILRCLESVNHVVQLKDFFDDKSYYMIVLELCQGGELFYRIINKTRYTEKDAAKIVREMLEVVGACHVKGVIHRDLKPENFLFSTEHECSELKIVDFGLSTFYTAGQVFDSLCGTPFYLAPEVLHKKYGSQSDVWSVGVIMFILLSGKPPFYGRANTKIFKMILRSQRHLEKHFETAVWSKVSAEAKDLIRCLLNPDPKIRFTPAQALAHPWVRADGCPPDMPLDITLLSKMREFREYSKVTKVVLRNLALTYSDEDIRDIREQFILMDKDNTGTISVEELLEAMQRASGPFGTNSKSRALSRREAQEWLKGMDYNGDGEIDYLEFTTAALRIRQRKKRDSIGWDHRIKLAFGRIDHDGNGYIDIAELRRELEAMGQEPGGIEEIVEQYDRNGDGYIDFSEFSELIRRLSSEASQAAPEGSIDRMDTG</sequence>
<keyword evidence="5 12" id="KW-0418">Kinase</keyword>
<evidence type="ECO:0000256" key="7">
    <source>
        <dbReference type="ARBA" id="ARBA00022840"/>
    </source>
</evidence>
<dbReference type="PROSITE" id="PS50222">
    <property type="entry name" value="EF_HAND_2"/>
    <property type="match status" value="3"/>
</dbReference>
<evidence type="ECO:0000313" key="13">
    <source>
        <dbReference type="Proteomes" id="UP001472866"/>
    </source>
</evidence>
<name>A0AAX4PI22_9CHLO</name>
<dbReference type="SUPFAM" id="SSF56112">
    <property type="entry name" value="Protein kinase-like (PK-like)"/>
    <property type="match status" value="1"/>
</dbReference>